<dbReference type="GO" id="GO:1990113">
    <property type="term" value="P:RNA polymerase I assembly"/>
    <property type="evidence" value="ECO:0007669"/>
    <property type="project" value="TreeGrafter"/>
</dbReference>
<dbReference type="InterPro" id="IPR011599">
    <property type="entry name" value="PFD_alpha_archaea"/>
</dbReference>
<dbReference type="GO" id="GO:0016272">
    <property type="term" value="C:prefoldin complex"/>
    <property type="evidence" value="ECO:0007669"/>
    <property type="project" value="InterPro"/>
</dbReference>
<reference evidence="3" key="1">
    <citation type="submission" date="2013-04" db="EMBL/GenBank/DDBJ databases">
        <authorList>
            <person name="Qu J."/>
            <person name="Murali S.C."/>
            <person name="Bandaranaike D."/>
            <person name="Bellair M."/>
            <person name="Blankenburg K."/>
            <person name="Chao H."/>
            <person name="Dinh H."/>
            <person name="Doddapaneni H."/>
            <person name="Downs B."/>
            <person name="Dugan-Rocha S."/>
            <person name="Elkadiri S."/>
            <person name="Gnanaolivu R.D."/>
            <person name="Hernandez B."/>
            <person name="Javaid M."/>
            <person name="Jayaseelan J.C."/>
            <person name="Lee S."/>
            <person name="Li M."/>
            <person name="Ming W."/>
            <person name="Munidasa M."/>
            <person name="Muniz J."/>
            <person name="Nguyen L."/>
            <person name="Ongeri F."/>
            <person name="Osuji N."/>
            <person name="Pu L.-L."/>
            <person name="Puazo M."/>
            <person name="Qu C."/>
            <person name="Quiroz J."/>
            <person name="Raj R."/>
            <person name="Weissenberger G."/>
            <person name="Xin Y."/>
            <person name="Zou X."/>
            <person name="Han Y."/>
            <person name="Richards S."/>
            <person name="Worley K."/>
            <person name="Muzny D."/>
            <person name="Gibbs R."/>
        </authorList>
    </citation>
    <scope>NUCLEOTIDE SEQUENCE</scope>
    <source>
        <strain evidence="3">Sampled in the wild</strain>
    </source>
</reference>
<name>A0A8K0JZ15_LADFU</name>
<proteinExistence type="inferred from homology"/>
<dbReference type="PANTHER" id="PTHR12674">
    <property type="entry name" value="PREFOLDIN SUBUNIT 5"/>
    <property type="match status" value="1"/>
</dbReference>
<reference evidence="3" key="2">
    <citation type="submission" date="2017-10" db="EMBL/GenBank/DDBJ databases">
        <title>Ladona fulva Genome sequencing and assembly.</title>
        <authorList>
            <person name="Murali S."/>
            <person name="Richards S."/>
            <person name="Bandaranaike D."/>
            <person name="Bellair M."/>
            <person name="Blankenburg K."/>
            <person name="Chao H."/>
            <person name="Dinh H."/>
            <person name="Doddapaneni H."/>
            <person name="Dugan-Rocha S."/>
            <person name="Elkadiri S."/>
            <person name="Gnanaolivu R."/>
            <person name="Hernandez B."/>
            <person name="Skinner E."/>
            <person name="Javaid M."/>
            <person name="Lee S."/>
            <person name="Li M."/>
            <person name="Ming W."/>
            <person name="Munidasa M."/>
            <person name="Muniz J."/>
            <person name="Nguyen L."/>
            <person name="Hughes D."/>
            <person name="Osuji N."/>
            <person name="Pu L.-L."/>
            <person name="Puazo M."/>
            <person name="Qu C."/>
            <person name="Quiroz J."/>
            <person name="Raj R."/>
            <person name="Weissenberger G."/>
            <person name="Xin Y."/>
            <person name="Zou X."/>
            <person name="Han Y."/>
            <person name="Worley K."/>
            <person name="Muzny D."/>
            <person name="Gibbs R."/>
        </authorList>
    </citation>
    <scope>NUCLEOTIDE SEQUENCE</scope>
    <source>
        <strain evidence="3">Sampled in the wild</strain>
    </source>
</reference>
<comment type="similarity">
    <text evidence="1">Belongs to the prefoldin subunit alpha family.</text>
</comment>
<dbReference type="FunFam" id="1.10.287.370:FF:000004">
    <property type="entry name" value="Probable prefoldin subunit 5"/>
    <property type="match status" value="1"/>
</dbReference>
<sequence>MASQDGPQLQQVDLTKLSLPQLTQLRQQLDQELSVFQESLQTLKIAQQKFQDSGDSLEKITPKAEGNPILVPLTGSMYVPGRIADANSVIVDVGTGYFVQKDIDGAKDYFRRKVNYVTEQMEKIQVLGLEKSKIRDAVMDVVEIKFQAQLQLQEAAAAAAAEKS</sequence>
<dbReference type="GO" id="GO:0005737">
    <property type="term" value="C:cytoplasm"/>
    <property type="evidence" value="ECO:0007669"/>
    <property type="project" value="TreeGrafter"/>
</dbReference>
<evidence type="ECO:0000313" key="3">
    <source>
        <dbReference type="EMBL" id="KAG8225286.1"/>
    </source>
</evidence>
<dbReference type="InterPro" id="IPR004127">
    <property type="entry name" value="Prefoldin_subunit_alpha"/>
</dbReference>
<dbReference type="GO" id="GO:1990114">
    <property type="term" value="P:RNA polymerase II core complex assembly"/>
    <property type="evidence" value="ECO:0007669"/>
    <property type="project" value="TreeGrafter"/>
</dbReference>
<accession>A0A8K0JZ15</accession>
<dbReference type="Proteomes" id="UP000792457">
    <property type="component" value="Unassembled WGS sequence"/>
</dbReference>
<gene>
    <name evidence="3" type="ORF">J437_LFUL001900</name>
</gene>
<evidence type="ECO:0000313" key="4">
    <source>
        <dbReference type="Proteomes" id="UP000792457"/>
    </source>
</evidence>
<evidence type="ECO:0008006" key="5">
    <source>
        <dbReference type="Google" id="ProtNLM"/>
    </source>
</evidence>
<organism evidence="3 4">
    <name type="scientific">Ladona fulva</name>
    <name type="common">Scarce chaser dragonfly</name>
    <name type="synonym">Libellula fulva</name>
    <dbReference type="NCBI Taxonomy" id="123851"/>
    <lineage>
        <taxon>Eukaryota</taxon>
        <taxon>Metazoa</taxon>
        <taxon>Ecdysozoa</taxon>
        <taxon>Arthropoda</taxon>
        <taxon>Hexapoda</taxon>
        <taxon>Insecta</taxon>
        <taxon>Pterygota</taxon>
        <taxon>Palaeoptera</taxon>
        <taxon>Odonata</taxon>
        <taxon>Epiprocta</taxon>
        <taxon>Anisoptera</taxon>
        <taxon>Libelluloidea</taxon>
        <taxon>Libellulidae</taxon>
        <taxon>Ladona</taxon>
    </lineage>
</organism>
<comment type="caution">
    <text evidence="3">The sequence shown here is derived from an EMBL/GenBank/DDBJ whole genome shotgun (WGS) entry which is preliminary data.</text>
</comment>
<dbReference type="GO" id="GO:0051082">
    <property type="term" value="F:unfolded protein binding"/>
    <property type="evidence" value="ECO:0007669"/>
    <property type="project" value="InterPro"/>
</dbReference>
<keyword evidence="4" id="KW-1185">Reference proteome</keyword>
<dbReference type="GO" id="GO:1990115">
    <property type="term" value="P:RNA polymerase III assembly"/>
    <property type="evidence" value="ECO:0007669"/>
    <property type="project" value="TreeGrafter"/>
</dbReference>
<dbReference type="InterPro" id="IPR009053">
    <property type="entry name" value="Prefoldin"/>
</dbReference>
<dbReference type="OrthoDB" id="10267474at2759"/>
<dbReference type="SUPFAM" id="SSF46579">
    <property type="entry name" value="Prefoldin"/>
    <property type="match status" value="1"/>
</dbReference>
<dbReference type="Pfam" id="PF02996">
    <property type="entry name" value="Prefoldin"/>
    <property type="match status" value="1"/>
</dbReference>
<dbReference type="AlphaFoldDB" id="A0A8K0JZ15"/>
<evidence type="ECO:0000256" key="2">
    <source>
        <dbReference type="ARBA" id="ARBA00023186"/>
    </source>
</evidence>
<keyword evidence="2" id="KW-0143">Chaperone</keyword>
<dbReference type="EMBL" id="KZ308233">
    <property type="protein sequence ID" value="KAG8225286.1"/>
    <property type="molecule type" value="Genomic_DNA"/>
</dbReference>
<dbReference type="GO" id="GO:0006457">
    <property type="term" value="P:protein folding"/>
    <property type="evidence" value="ECO:0007669"/>
    <property type="project" value="InterPro"/>
</dbReference>
<dbReference type="PANTHER" id="PTHR12674:SF2">
    <property type="entry name" value="PREFOLDIN SUBUNIT 5"/>
    <property type="match status" value="1"/>
</dbReference>
<dbReference type="CDD" id="cd23157">
    <property type="entry name" value="Prefoldin_5"/>
    <property type="match status" value="1"/>
</dbReference>
<protein>
    <recommendedName>
        <fullName evidence="5">Prefoldin subunit 5</fullName>
    </recommendedName>
</protein>
<evidence type="ECO:0000256" key="1">
    <source>
        <dbReference type="ARBA" id="ARBA00010048"/>
    </source>
</evidence>
<dbReference type="NCBIfam" id="TIGR00293">
    <property type="entry name" value="prefoldin subunit alpha"/>
    <property type="match status" value="1"/>
</dbReference>
<dbReference type="Gene3D" id="1.10.287.370">
    <property type="match status" value="1"/>
</dbReference>